<dbReference type="InterPro" id="IPR019734">
    <property type="entry name" value="TPR_rpt"/>
</dbReference>
<evidence type="ECO:0000313" key="9">
    <source>
        <dbReference type="EMBL" id="CAF0874276.1"/>
    </source>
</evidence>
<gene>
    <name evidence="9" type="ORF">OVA965_LOCUS8291</name>
    <name evidence="10" type="ORF">TMI583_LOCUS8287</name>
</gene>
<dbReference type="PROSITE" id="PS50005">
    <property type="entry name" value="TPR"/>
    <property type="match status" value="3"/>
</dbReference>
<feature type="repeat" description="TPR" evidence="6">
    <location>
        <begin position="266"/>
        <end position="299"/>
    </location>
</feature>
<evidence type="ECO:0000256" key="5">
    <source>
        <dbReference type="PROSITE-ProRule" id="PRU00175"/>
    </source>
</evidence>
<dbReference type="SMART" id="SM00184">
    <property type="entry name" value="RING"/>
    <property type="match status" value="1"/>
</dbReference>
<protein>
    <recommendedName>
        <fullName evidence="8">RING-type domain-containing protein</fullName>
    </recommendedName>
</protein>
<accession>A0A8S2D956</accession>
<proteinExistence type="predicted"/>
<evidence type="ECO:0000256" key="7">
    <source>
        <dbReference type="SAM" id="MobiDB-lite"/>
    </source>
</evidence>
<dbReference type="GO" id="GO:0008270">
    <property type="term" value="F:zinc ion binding"/>
    <property type="evidence" value="ECO:0007669"/>
    <property type="project" value="UniProtKB-KW"/>
</dbReference>
<evidence type="ECO:0000256" key="6">
    <source>
        <dbReference type="PROSITE-ProRule" id="PRU00339"/>
    </source>
</evidence>
<evidence type="ECO:0000313" key="11">
    <source>
        <dbReference type="Proteomes" id="UP000677228"/>
    </source>
</evidence>
<dbReference type="EMBL" id="CAJOBA010002770">
    <property type="protein sequence ID" value="CAF3658897.1"/>
    <property type="molecule type" value="Genomic_DNA"/>
</dbReference>
<keyword evidence="2 5" id="KW-0863">Zinc-finger</keyword>
<feature type="region of interest" description="Disordered" evidence="7">
    <location>
        <begin position="628"/>
        <end position="648"/>
    </location>
</feature>
<comment type="caution">
    <text evidence="9">The sequence shown here is derived from an EMBL/GenBank/DDBJ whole genome shotgun (WGS) entry which is preliminary data.</text>
</comment>
<dbReference type="InterPro" id="IPR011990">
    <property type="entry name" value="TPR-like_helical_dom_sf"/>
</dbReference>
<keyword evidence="4" id="KW-0862">Zinc</keyword>
<organism evidence="9 11">
    <name type="scientific">Didymodactylos carnosus</name>
    <dbReference type="NCBI Taxonomy" id="1234261"/>
    <lineage>
        <taxon>Eukaryota</taxon>
        <taxon>Metazoa</taxon>
        <taxon>Spiralia</taxon>
        <taxon>Gnathifera</taxon>
        <taxon>Rotifera</taxon>
        <taxon>Eurotatoria</taxon>
        <taxon>Bdelloidea</taxon>
        <taxon>Philodinida</taxon>
        <taxon>Philodinidae</taxon>
        <taxon>Didymodactylos</taxon>
    </lineage>
</organism>
<dbReference type="PANTHER" id="PTHR45641:SF19">
    <property type="entry name" value="NEPHROCYSTIN-3"/>
    <property type="match status" value="1"/>
</dbReference>
<sequence>MRHRSTKKDEDEVLFSLDSRFKVVNTARDETFNGQMCCVVDLLATDEGLETIQSYLQWSERFRDENQALTFGRLLVIMGQYDQAIDYFHKCPAFKDPKDQANYLNNIGAAYFSKEDLTTARNYYEAALEIEHHCDSIKAITHRLEDGKRGLEYYERALEIYKITDLPHHSYAETLNNIACVYDTRGENEITYYSQSLYDETIDYHKKVLAGFATIPVGLQAASCLCNLGDVYRKKNDFKKAIKLCEDALEMRRGILGVNGQHRDIAMALRIIGQIHYSTDKYELARKFYDEALDMLHKVLSSEYSSKDPDIAVIYDCLCELEWKTQGNLIQAIEYGLRAPLARSYAMRLPPSSTLNDVIYRDCEVRLKVLWSNLEQWIPCEAIYFGPGHPKNENHIVFCGQYKSKHGHCHYTSEPVYLNDSWFAWLFHDSKSDKWGEHFETNDCTTNEPSSEMIAEFFKDVENALEHGTIDVCSTFYKLLSDHQLIHLISNPRSDSDRFICYCCLTNENSSSHRTRRQILGKTINHRRIFCSSCLRKLRQLKSKTDDIGYRTRVVPKYDDKCASCATEKRHAAFYPCGHYGFCRACAMKMEVEPAVCPVCRSQIKKVVKILNVQDKFVGMNEPNIELSGEATEGEGDAHSALREDDCV</sequence>
<dbReference type="Proteomes" id="UP000677228">
    <property type="component" value="Unassembled WGS sequence"/>
</dbReference>
<dbReference type="Pfam" id="PF13920">
    <property type="entry name" value="zf-C3HC4_3"/>
    <property type="match status" value="1"/>
</dbReference>
<dbReference type="SMART" id="SM00028">
    <property type="entry name" value="TPR"/>
    <property type="match status" value="3"/>
</dbReference>
<feature type="compositionally biased region" description="Basic and acidic residues" evidence="7">
    <location>
        <begin position="636"/>
        <end position="648"/>
    </location>
</feature>
<dbReference type="SUPFAM" id="SSF81901">
    <property type="entry name" value="HCP-like"/>
    <property type="match status" value="1"/>
</dbReference>
<dbReference type="Proteomes" id="UP000682733">
    <property type="component" value="Unassembled WGS sequence"/>
</dbReference>
<evidence type="ECO:0000256" key="2">
    <source>
        <dbReference type="ARBA" id="ARBA00022771"/>
    </source>
</evidence>
<dbReference type="PANTHER" id="PTHR45641">
    <property type="entry name" value="TETRATRICOPEPTIDE REPEAT PROTEIN (AFU_ORTHOLOGUE AFUA_6G03870)"/>
    <property type="match status" value="1"/>
</dbReference>
<evidence type="ECO:0000256" key="3">
    <source>
        <dbReference type="ARBA" id="ARBA00022803"/>
    </source>
</evidence>
<dbReference type="GO" id="GO:0005737">
    <property type="term" value="C:cytoplasm"/>
    <property type="evidence" value="ECO:0007669"/>
    <property type="project" value="UniProtKB-ARBA"/>
</dbReference>
<dbReference type="Gene3D" id="1.25.40.10">
    <property type="entry name" value="Tetratricopeptide repeat domain"/>
    <property type="match status" value="3"/>
</dbReference>
<dbReference type="InterPro" id="IPR013083">
    <property type="entry name" value="Znf_RING/FYVE/PHD"/>
</dbReference>
<dbReference type="Pfam" id="PF13374">
    <property type="entry name" value="TPR_10"/>
    <property type="match status" value="1"/>
</dbReference>
<dbReference type="AlphaFoldDB" id="A0A8S2D956"/>
<evidence type="ECO:0000259" key="8">
    <source>
        <dbReference type="PROSITE" id="PS50089"/>
    </source>
</evidence>
<keyword evidence="1" id="KW-0677">Repeat</keyword>
<dbReference type="Pfam" id="PF13424">
    <property type="entry name" value="TPR_12"/>
    <property type="match status" value="1"/>
</dbReference>
<dbReference type="EMBL" id="CAJNOK010002769">
    <property type="protein sequence ID" value="CAF0874276.1"/>
    <property type="molecule type" value="Genomic_DNA"/>
</dbReference>
<dbReference type="PROSITE" id="PS50089">
    <property type="entry name" value="ZF_RING_2"/>
    <property type="match status" value="1"/>
</dbReference>
<feature type="domain" description="RING-type" evidence="8">
    <location>
        <begin position="562"/>
        <end position="601"/>
    </location>
</feature>
<keyword evidence="3 6" id="KW-0802">TPR repeat</keyword>
<feature type="repeat" description="TPR" evidence="6">
    <location>
        <begin position="222"/>
        <end position="255"/>
    </location>
</feature>
<dbReference type="SUPFAM" id="SSF57850">
    <property type="entry name" value="RING/U-box"/>
    <property type="match status" value="1"/>
</dbReference>
<dbReference type="InterPro" id="IPR001841">
    <property type="entry name" value="Znf_RING"/>
</dbReference>
<reference evidence="9" key="1">
    <citation type="submission" date="2021-02" db="EMBL/GenBank/DDBJ databases">
        <authorList>
            <person name="Nowell W R."/>
        </authorList>
    </citation>
    <scope>NUCLEOTIDE SEQUENCE</scope>
</reference>
<evidence type="ECO:0000256" key="4">
    <source>
        <dbReference type="ARBA" id="ARBA00022833"/>
    </source>
</evidence>
<feature type="repeat" description="TPR" evidence="6">
    <location>
        <begin position="101"/>
        <end position="134"/>
    </location>
</feature>
<evidence type="ECO:0000256" key="1">
    <source>
        <dbReference type="ARBA" id="ARBA00022737"/>
    </source>
</evidence>
<keyword evidence="2 5" id="KW-0479">Metal-binding</keyword>
<name>A0A8S2D956_9BILA</name>
<dbReference type="Gene3D" id="3.30.40.10">
    <property type="entry name" value="Zinc/RING finger domain, C3HC4 (zinc finger)"/>
    <property type="match status" value="1"/>
</dbReference>
<evidence type="ECO:0000313" key="10">
    <source>
        <dbReference type="EMBL" id="CAF3658897.1"/>
    </source>
</evidence>